<sequence>MRPCARPIITDSLTRQASSNTPTLLPANHSEQWGTAPPGPGRLTSIDVRWTAVLLLSQENFPIGHVTCGKPSGQSGYTNFMAAKQTSFPLFIPA</sequence>
<proteinExistence type="predicted"/>
<name>A0A9P7UB58_9PEZI</name>
<evidence type="ECO:0000313" key="2">
    <source>
        <dbReference type="EMBL" id="KAG7044739.1"/>
    </source>
</evidence>
<keyword evidence="3" id="KW-1185">Reference proteome</keyword>
<feature type="region of interest" description="Disordered" evidence="1">
    <location>
        <begin position="1"/>
        <end position="40"/>
    </location>
</feature>
<organism evidence="2 3">
    <name type="scientific">Colletotrichum scovillei</name>
    <dbReference type="NCBI Taxonomy" id="1209932"/>
    <lineage>
        <taxon>Eukaryota</taxon>
        <taxon>Fungi</taxon>
        <taxon>Dikarya</taxon>
        <taxon>Ascomycota</taxon>
        <taxon>Pezizomycotina</taxon>
        <taxon>Sordariomycetes</taxon>
        <taxon>Hypocreomycetidae</taxon>
        <taxon>Glomerellales</taxon>
        <taxon>Glomerellaceae</taxon>
        <taxon>Colletotrichum</taxon>
        <taxon>Colletotrichum acutatum species complex</taxon>
    </lineage>
</organism>
<accession>A0A9P7UB58</accession>
<dbReference type="AlphaFoldDB" id="A0A9P7UB58"/>
<gene>
    <name evidence="2" type="ORF">JMJ77_004201</name>
</gene>
<protein>
    <submittedName>
        <fullName evidence="2">Uncharacterized protein</fullName>
    </submittedName>
</protein>
<evidence type="ECO:0000313" key="3">
    <source>
        <dbReference type="Proteomes" id="UP000699042"/>
    </source>
</evidence>
<feature type="compositionally biased region" description="Polar residues" evidence="1">
    <location>
        <begin position="11"/>
        <end position="33"/>
    </location>
</feature>
<reference evidence="2" key="1">
    <citation type="submission" date="2021-05" db="EMBL/GenBank/DDBJ databases">
        <title>Comparative genomics of three Colletotrichum scovillei strains and genetic complementation revealed genes involved fungal growth and virulence on chili pepper.</title>
        <authorList>
            <person name="Hsieh D.-K."/>
            <person name="Chuang S.-C."/>
            <person name="Chen C.-Y."/>
            <person name="Chao Y.-T."/>
            <person name="Lu M.-Y.J."/>
            <person name="Lee M.-H."/>
            <person name="Shih M.-C."/>
        </authorList>
    </citation>
    <scope>NUCLEOTIDE SEQUENCE</scope>
    <source>
        <strain evidence="2">Coll-153</strain>
    </source>
</reference>
<evidence type="ECO:0000256" key="1">
    <source>
        <dbReference type="SAM" id="MobiDB-lite"/>
    </source>
</evidence>
<dbReference type="Proteomes" id="UP000699042">
    <property type="component" value="Unassembled WGS sequence"/>
</dbReference>
<comment type="caution">
    <text evidence="2">The sequence shown here is derived from an EMBL/GenBank/DDBJ whole genome shotgun (WGS) entry which is preliminary data.</text>
</comment>
<dbReference type="EMBL" id="JAESDN010000010">
    <property type="protein sequence ID" value="KAG7044739.1"/>
    <property type="molecule type" value="Genomic_DNA"/>
</dbReference>